<dbReference type="PRINTS" id="PR00759">
    <property type="entry name" value="BASICPTASE"/>
</dbReference>
<evidence type="ECO:0000259" key="4">
    <source>
        <dbReference type="PROSITE" id="PS50279"/>
    </source>
</evidence>
<feature type="non-terminal residue" evidence="6">
    <location>
        <position position="1"/>
    </location>
</feature>
<comment type="caution">
    <text evidence="6">The sequence shown here is derived from an EMBL/GenBank/DDBJ whole genome shotgun (WGS) entry which is preliminary data.</text>
</comment>
<dbReference type="PROSITE" id="PS51390">
    <property type="entry name" value="WAP"/>
    <property type="match status" value="1"/>
</dbReference>
<dbReference type="Gene3D" id="4.10.75.10">
    <property type="entry name" value="Elafin-like"/>
    <property type="match status" value="1"/>
</dbReference>
<evidence type="ECO:0000259" key="5">
    <source>
        <dbReference type="PROSITE" id="PS51390"/>
    </source>
</evidence>
<feature type="non-terminal residue" evidence="6">
    <location>
        <position position="419"/>
    </location>
</feature>
<proteinExistence type="predicted"/>
<reference evidence="7" key="1">
    <citation type="journal article" date="2019" name="IScience">
        <title>Narwhal Genome Reveals Long-Term Low Genetic Diversity despite Current Large Abundance Size.</title>
        <authorList>
            <person name="Westbury M.V."/>
            <person name="Petersen B."/>
            <person name="Garde E."/>
            <person name="Heide-Jorgensen M.P."/>
            <person name="Lorenzen E.D."/>
        </authorList>
    </citation>
    <scope>NUCLEOTIDE SEQUENCE [LARGE SCALE GENOMIC DNA]</scope>
</reference>
<dbReference type="InterPro" id="IPR020901">
    <property type="entry name" value="Prtase_inh_Kunz-CS"/>
</dbReference>
<sequence length="419" mass="45894">ATNMSRLCLSDPLLVLLVTLVAGTPGGKHKSRARGEHCLPAPDPPTPHPPLSFCLDQCQKPSCKATSMSRLCLSISLLVLLVACTPGCEQKSHARDPPPAFCLEPPYKGPCKAIFIRYFYNASSRLCETFIYGGCGAMQNNFLTSEDCMRTCGGAGRPWSTGAEKSGVCPALEVDLNCTQECPSGGECAADLKCCQASCATVCQMPSGNPRGLHQAGRETVLTWTPLISTDPRLSQKYAATVHSRTGMTKKKEPVEERTGMNNKKEGPMVPPQVLTQSSPILKLFFLALRPPHTKVSQNQDLVSWKYLKYRKYLMILTLQGSVYGGSRQKTGCRDKTGVTQGHFLHPLKSISALWTQALYLALVHENGSQPAFCLEPQYTGPYRARKIRYFYNAKSGHCDVFIYGGCRGKKNNFLAART</sequence>
<keyword evidence="1" id="KW-1015">Disulfide bond</keyword>
<feature type="signal peptide" evidence="3">
    <location>
        <begin position="1"/>
        <end position="23"/>
    </location>
</feature>
<feature type="compositionally biased region" description="Basic and acidic residues" evidence="2">
    <location>
        <begin position="250"/>
        <end position="267"/>
    </location>
</feature>
<dbReference type="Gene3D" id="4.10.410.10">
    <property type="entry name" value="Pancreatic trypsin inhibitor Kunitz domain"/>
    <property type="match status" value="2"/>
</dbReference>
<feature type="chain" id="PRO_5020478283" description="BPTI/Kunitz inhibitor domain-containing protein" evidence="3">
    <location>
        <begin position="24"/>
        <end position="419"/>
    </location>
</feature>
<accession>A0A4U1F323</accession>
<dbReference type="FunFam" id="4.10.410.10:FF:000005">
    <property type="entry name" value="Pancreatic trypsin inhibitor"/>
    <property type="match status" value="1"/>
</dbReference>
<dbReference type="PANTHER" id="PTHR10083:SF373">
    <property type="entry name" value="SERINE PEPTIDASE INHIBITOR, KUNITZ TYPE, 2"/>
    <property type="match status" value="1"/>
</dbReference>
<organism evidence="6 7">
    <name type="scientific">Monodon monoceros</name>
    <name type="common">Narwhal</name>
    <name type="synonym">Ceratodon monodon</name>
    <dbReference type="NCBI Taxonomy" id="40151"/>
    <lineage>
        <taxon>Eukaryota</taxon>
        <taxon>Metazoa</taxon>
        <taxon>Chordata</taxon>
        <taxon>Craniata</taxon>
        <taxon>Vertebrata</taxon>
        <taxon>Euteleostomi</taxon>
        <taxon>Mammalia</taxon>
        <taxon>Eutheria</taxon>
        <taxon>Laurasiatheria</taxon>
        <taxon>Artiodactyla</taxon>
        <taxon>Whippomorpha</taxon>
        <taxon>Cetacea</taxon>
        <taxon>Odontoceti</taxon>
        <taxon>Monodontidae</taxon>
        <taxon>Monodon</taxon>
    </lineage>
</organism>
<dbReference type="EMBL" id="RWIC01000455">
    <property type="protein sequence ID" value="TKC43594.1"/>
    <property type="molecule type" value="Genomic_DNA"/>
</dbReference>
<dbReference type="PANTHER" id="PTHR10083">
    <property type="entry name" value="KUNITZ-TYPE PROTEASE INHIBITOR-RELATED"/>
    <property type="match status" value="1"/>
</dbReference>
<dbReference type="AlphaFoldDB" id="A0A4U1F323"/>
<dbReference type="GO" id="GO:0005615">
    <property type="term" value="C:extracellular space"/>
    <property type="evidence" value="ECO:0007669"/>
    <property type="project" value="TreeGrafter"/>
</dbReference>
<dbReference type="InterPro" id="IPR008197">
    <property type="entry name" value="WAP_dom"/>
</dbReference>
<feature type="region of interest" description="Disordered" evidence="2">
    <location>
        <begin position="242"/>
        <end position="272"/>
    </location>
</feature>
<evidence type="ECO:0000256" key="1">
    <source>
        <dbReference type="ARBA" id="ARBA00023157"/>
    </source>
</evidence>
<dbReference type="PROSITE" id="PS00280">
    <property type="entry name" value="BPTI_KUNITZ_1"/>
    <property type="match status" value="1"/>
</dbReference>
<dbReference type="GO" id="GO:0004867">
    <property type="term" value="F:serine-type endopeptidase inhibitor activity"/>
    <property type="evidence" value="ECO:0007669"/>
    <property type="project" value="InterPro"/>
</dbReference>
<dbReference type="SUPFAM" id="SSF57362">
    <property type="entry name" value="BPTI-like"/>
    <property type="match status" value="2"/>
</dbReference>
<dbReference type="InterPro" id="IPR002223">
    <property type="entry name" value="Kunitz_BPTI"/>
</dbReference>
<dbReference type="SMART" id="SM00217">
    <property type="entry name" value="WAP"/>
    <property type="match status" value="1"/>
</dbReference>
<evidence type="ECO:0000256" key="3">
    <source>
        <dbReference type="SAM" id="SignalP"/>
    </source>
</evidence>
<evidence type="ECO:0000313" key="6">
    <source>
        <dbReference type="EMBL" id="TKC43594.1"/>
    </source>
</evidence>
<dbReference type="InterPro" id="IPR050098">
    <property type="entry name" value="TFPI/VKTCI-like"/>
</dbReference>
<protein>
    <recommendedName>
        <fullName evidence="8">BPTI/Kunitz inhibitor domain-containing protein</fullName>
    </recommendedName>
</protein>
<feature type="domain" description="WAP" evidence="5">
    <location>
        <begin position="162"/>
        <end position="207"/>
    </location>
</feature>
<gene>
    <name evidence="6" type="ORF">EI555_011949</name>
</gene>
<dbReference type="SUPFAM" id="SSF57256">
    <property type="entry name" value="Elafin-like"/>
    <property type="match status" value="1"/>
</dbReference>
<dbReference type="Pfam" id="PF00095">
    <property type="entry name" value="WAP"/>
    <property type="match status" value="1"/>
</dbReference>
<dbReference type="SMART" id="SM00131">
    <property type="entry name" value="KU"/>
    <property type="match status" value="2"/>
</dbReference>
<evidence type="ECO:0008006" key="8">
    <source>
        <dbReference type="Google" id="ProtNLM"/>
    </source>
</evidence>
<dbReference type="PROSITE" id="PS50279">
    <property type="entry name" value="BPTI_KUNITZ_2"/>
    <property type="match status" value="2"/>
</dbReference>
<dbReference type="CDD" id="cd22592">
    <property type="entry name" value="Kunitz_BPTI"/>
    <property type="match status" value="2"/>
</dbReference>
<dbReference type="Pfam" id="PF00014">
    <property type="entry name" value="Kunitz_BPTI"/>
    <property type="match status" value="2"/>
</dbReference>
<dbReference type="InterPro" id="IPR036645">
    <property type="entry name" value="Elafin-like_sf"/>
</dbReference>
<feature type="domain" description="BPTI/Kunitz inhibitor" evidence="4">
    <location>
        <begin position="102"/>
        <end position="152"/>
    </location>
</feature>
<evidence type="ECO:0000256" key="2">
    <source>
        <dbReference type="SAM" id="MobiDB-lite"/>
    </source>
</evidence>
<feature type="domain" description="BPTI/Kunitz inhibitor" evidence="4">
    <location>
        <begin position="374"/>
        <end position="419"/>
    </location>
</feature>
<evidence type="ECO:0000313" key="7">
    <source>
        <dbReference type="Proteomes" id="UP000308365"/>
    </source>
</evidence>
<dbReference type="InterPro" id="IPR036880">
    <property type="entry name" value="Kunitz_BPTI_sf"/>
</dbReference>
<keyword evidence="3" id="KW-0732">Signal</keyword>
<dbReference type="Proteomes" id="UP000308365">
    <property type="component" value="Unassembled WGS sequence"/>
</dbReference>
<name>A0A4U1F323_MONMO</name>